<accession>A0A5B7KE71</accession>
<name>A0A5B7KE71_PORTR</name>
<evidence type="ECO:0000313" key="3">
    <source>
        <dbReference type="Proteomes" id="UP000324222"/>
    </source>
</evidence>
<gene>
    <name evidence="2" type="ORF">E2C01_099169</name>
</gene>
<dbReference type="EMBL" id="VSRR010136524">
    <property type="protein sequence ID" value="MPD03528.1"/>
    <property type="molecule type" value="Genomic_DNA"/>
</dbReference>
<dbReference type="Proteomes" id="UP000324222">
    <property type="component" value="Unassembled WGS sequence"/>
</dbReference>
<protein>
    <submittedName>
        <fullName evidence="2">Uncharacterized protein</fullName>
    </submittedName>
</protein>
<evidence type="ECO:0000313" key="2">
    <source>
        <dbReference type="EMBL" id="MPD03528.1"/>
    </source>
</evidence>
<comment type="caution">
    <text evidence="2">The sequence shown here is derived from an EMBL/GenBank/DDBJ whole genome shotgun (WGS) entry which is preliminary data.</text>
</comment>
<proteinExistence type="predicted"/>
<organism evidence="2 3">
    <name type="scientific">Portunus trituberculatus</name>
    <name type="common">Swimming crab</name>
    <name type="synonym">Neptunus trituberculatus</name>
    <dbReference type="NCBI Taxonomy" id="210409"/>
    <lineage>
        <taxon>Eukaryota</taxon>
        <taxon>Metazoa</taxon>
        <taxon>Ecdysozoa</taxon>
        <taxon>Arthropoda</taxon>
        <taxon>Crustacea</taxon>
        <taxon>Multicrustacea</taxon>
        <taxon>Malacostraca</taxon>
        <taxon>Eumalacostraca</taxon>
        <taxon>Eucarida</taxon>
        <taxon>Decapoda</taxon>
        <taxon>Pleocyemata</taxon>
        <taxon>Brachyura</taxon>
        <taxon>Eubrachyura</taxon>
        <taxon>Portunoidea</taxon>
        <taxon>Portunidae</taxon>
        <taxon>Portuninae</taxon>
        <taxon>Portunus</taxon>
    </lineage>
</organism>
<evidence type="ECO:0000256" key="1">
    <source>
        <dbReference type="SAM" id="MobiDB-lite"/>
    </source>
</evidence>
<reference evidence="2 3" key="1">
    <citation type="submission" date="2019-05" db="EMBL/GenBank/DDBJ databases">
        <title>Another draft genome of Portunus trituberculatus and its Hox gene families provides insights of decapod evolution.</title>
        <authorList>
            <person name="Jeong J.-H."/>
            <person name="Song I."/>
            <person name="Kim S."/>
            <person name="Choi T."/>
            <person name="Kim D."/>
            <person name="Ryu S."/>
            <person name="Kim W."/>
        </authorList>
    </citation>
    <scope>NUCLEOTIDE SEQUENCE [LARGE SCALE GENOMIC DNA]</scope>
    <source>
        <tissue evidence="2">Muscle</tissue>
    </source>
</reference>
<keyword evidence="3" id="KW-1185">Reference proteome</keyword>
<sequence length="67" mass="7205">MKREGAIAWSASRRSVTVSLGKWSRRAGHQKPSSSASGNGSCRLNGEVSNGEAEIDGGHNLQYCWDL</sequence>
<feature type="compositionally biased region" description="Polar residues" evidence="1">
    <location>
        <begin position="31"/>
        <end position="42"/>
    </location>
</feature>
<dbReference type="AlphaFoldDB" id="A0A5B7KE71"/>
<feature type="region of interest" description="Disordered" evidence="1">
    <location>
        <begin position="20"/>
        <end position="59"/>
    </location>
</feature>